<dbReference type="AlphaFoldDB" id="K0S708"/>
<comment type="caution">
    <text evidence="2">The sequence shown here is derived from an EMBL/GenBank/DDBJ whole genome shotgun (WGS) entry which is preliminary data.</text>
</comment>
<evidence type="ECO:0000313" key="3">
    <source>
        <dbReference type="Proteomes" id="UP000266841"/>
    </source>
</evidence>
<dbReference type="EMBL" id="AGNL01035546">
    <property type="protein sequence ID" value="EJK54627.1"/>
    <property type="molecule type" value="Genomic_DNA"/>
</dbReference>
<proteinExistence type="predicted"/>
<evidence type="ECO:0000256" key="1">
    <source>
        <dbReference type="SAM" id="MobiDB-lite"/>
    </source>
</evidence>
<feature type="non-terminal residue" evidence="2">
    <location>
        <position position="237"/>
    </location>
</feature>
<dbReference type="Proteomes" id="UP000266841">
    <property type="component" value="Unassembled WGS sequence"/>
</dbReference>
<feature type="region of interest" description="Disordered" evidence="1">
    <location>
        <begin position="44"/>
        <end position="74"/>
    </location>
</feature>
<gene>
    <name evidence="2" type="ORF">THAOC_25727</name>
</gene>
<reference evidence="2 3" key="1">
    <citation type="journal article" date="2012" name="Genome Biol.">
        <title>Genome and low-iron response of an oceanic diatom adapted to chronic iron limitation.</title>
        <authorList>
            <person name="Lommer M."/>
            <person name="Specht M."/>
            <person name="Roy A.S."/>
            <person name="Kraemer L."/>
            <person name="Andreson R."/>
            <person name="Gutowska M.A."/>
            <person name="Wolf J."/>
            <person name="Bergner S.V."/>
            <person name="Schilhabel M.B."/>
            <person name="Klostermeier U.C."/>
            <person name="Beiko R.G."/>
            <person name="Rosenstiel P."/>
            <person name="Hippler M."/>
            <person name="Laroche J."/>
        </authorList>
    </citation>
    <scope>NUCLEOTIDE SEQUENCE [LARGE SCALE GENOMIC DNA]</scope>
    <source>
        <strain evidence="2 3">CCMP1005</strain>
    </source>
</reference>
<name>K0S708_THAOC</name>
<organism evidence="2 3">
    <name type="scientific">Thalassiosira oceanica</name>
    <name type="common">Marine diatom</name>
    <dbReference type="NCBI Taxonomy" id="159749"/>
    <lineage>
        <taxon>Eukaryota</taxon>
        <taxon>Sar</taxon>
        <taxon>Stramenopiles</taxon>
        <taxon>Ochrophyta</taxon>
        <taxon>Bacillariophyta</taxon>
        <taxon>Coscinodiscophyceae</taxon>
        <taxon>Thalassiosirophycidae</taxon>
        <taxon>Thalassiosirales</taxon>
        <taxon>Thalassiosiraceae</taxon>
        <taxon>Thalassiosira</taxon>
    </lineage>
</organism>
<keyword evidence="3" id="KW-1185">Reference proteome</keyword>
<accession>K0S708</accession>
<evidence type="ECO:0000313" key="2">
    <source>
        <dbReference type="EMBL" id="EJK54627.1"/>
    </source>
</evidence>
<protein>
    <submittedName>
        <fullName evidence="2">Uncharacterized protein</fullName>
    </submittedName>
</protein>
<sequence>MVHPRERPKLATHHVVGEHKVEDGAREAKRGLVAVELSHRFTRADLHDDVGREGASANAGAPSPAPGPAPGAPAAALAQGDLVGENAGLNDSAARELEVKLVKLENQVRNKLSITLDEHLEKVIEARTRLWKRNNDQQVLAMNVDTEEKHTYPTLKACSDHIPQVKNNQVTRFCLDNSGGKRFGVYWIQYGIPGANGSSVLSDDHLEARIPNQDGCILLSRLEDGQVVQTEFGTLEE</sequence>